<dbReference type="Proteomes" id="UP001498238">
    <property type="component" value="Unassembled WGS sequence"/>
</dbReference>
<keyword evidence="2" id="KW-1185">Reference proteome</keyword>
<evidence type="ECO:0000313" key="2">
    <source>
        <dbReference type="Proteomes" id="UP001498238"/>
    </source>
</evidence>
<dbReference type="EMBL" id="BAAAAF010000001">
    <property type="protein sequence ID" value="GAA0034065.1"/>
    <property type="molecule type" value="Genomic_DNA"/>
</dbReference>
<proteinExistence type="predicted"/>
<dbReference type="PANTHER" id="PTHR36849">
    <property type="entry name" value="CYTOPLASMIC PROTEIN-RELATED"/>
    <property type="match status" value="1"/>
</dbReference>
<dbReference type="PANTHER" id="PTHR36849:SF1">
    <property type="entry name" value="CYTOPLASMIC PROTEIN"/>
    <property type="match status" value="1"/>
</dbReference>
<dbReference type="RefSeq" id="WP_339391088.1">
    <property type="nucleotide sequence ID" value="NZ_BAAAAF010000001.1"/>
</dbReference>
<dbReference type="InterPro" id="IPR052552">
    <property type="entry name" value="YeaO-like"/>
</dbReference>
<sequence length="124" mass="13781">MAQNSAIRVKRIYEDPSADDGARILVDRLWPRGVSKERADLTEWLKDVAPSTDLRTWYGHDPAKFDEFSRRYRAELGDDQHAEAFATLRDYASAGTLTLLTASKAVEISEAAVLEAVLTGDPIS</sequence>
<accession>A0ABN0SIL9</accession>
<organism evidence="1 2">
    <name type="scientific">Brevibacterium metallidurans</name>
    <dbReference type="NCBI Taxonomy" id="1482676"/>
    <lineage>
        <taxon>Bacteria</taxon>
        <taxon>Bacillati</taxon>
        <taxon>Actinomycetota</taxon>
        <taxon>Actinomycetes</taxon>
        <taxon>Micrococcales</taxon>
        <taxon>Brevibacteriaceae</taxon>
        <taxon>Brevibacterium</taxon>
    </lineage>
</organism>
<comment type="caution">
    <text evidence="1">The sequence shown here is derived from an EMBL/GenBank/DDBJ whole genome shotgun (WGS) entry which is preliminary data.</text>
</comment>
<evidence type="ECO:0000313" key="1">
    <source>
        <dbReference type="EMBL" id="GAA0034065.1"/>
    </source>
</evidence>
<reference evidence="1 2" key="1">
    <citation type="submission" date="2024-01" db="EMBL/GenBank/DDBJ databases">
        <title>Characterization of antibiotic resistant novel bacterial strains and their environmental applications.</title>
        <authorList>
            <person name="Manzoor S."/>
            <person name="Abbas S."/>
            <person name="Arshad M."/>
            <person name="Ahmed I."/>
        </authorList>
    </citation>
    <scope>NUCLEOTIDE SEQUENCE [LARGE SCALE GENOMIC DNA]</scope>
    <source>
        <strain evidence="1 2">NCCP-602</strain>
    </source>
</reference>
<name>A0ABN0SIL9_9MICO</name>
<gene>
    <name evidence="1" type="ORF">NCCP602_00260</name>
</gene>
<dbReference type="Pfam" id="PF22752">
    <property type="entry name" value="DUF488-N3i"/>
    <property type="match status" value="1"/>
</dbReference>
<protein>
    <submittedName>
        <fullName evidence="1">DUF488 family protein</fullName>
    </submittedName>
</protein>